<dbReference type="PANTHER" id="PTHR11080">
    <property type="entry name" value="PYRAZINAMIDASE/NICOTINAMIDASE"/>
    <property type="match status" value="1"/>
</dbReference>
<evidence type="ECO:0000313" key="10">
    <source>
        <dbReference type="EMBL" id="MEF7614981.1"/>
    </source>
</evidence>
<evidence type="ECO:0000256" key="1">
    <source>
        <dbReference type="ARBA" id="ARBA00006336"/>
    </source>
</evidence>
<dbReference type="GO" id="GO:0046872">
    <property type="term" value="F:metal ion binding"/>
    <property type="evidence" value="ECO:0007669"/>
    <property type="project" value="UniProtKB-KW"/>
</dbReference>
<evidence type="ECO:0000256" key="8">
    <source>
        <dbReference type="ARBA" id="ARBA00072277"/>
    </source>
</evidence>
<proteinExistence type="inferred from homology"/>
<dbReference type="EC" id="3.5.1.19" evidence="6"/>
<feature type="domain" description="Isochorismatase-like" evidence="9">
    <location>
        <begin position="60"/>
        <end position="257"/>
    </location>
</feature>
<dbReference type="CDD" id="cd01011">
    <property type="entry name" value="nicotinamidase"/>
    <property type="match status" value="1"/>
</dbReference>
<dbReference type="AlphaFoldDB" id="A0AAW9Q5A9"/>
<evidence type="ECO:0000256" key="2">
    <source>
        <dbReference type="ARBA" id="ARBA00022642"/>
    </source>
</evidence>
<dbReference type="NCBIfam" id="NF008623">
    <property type="entry name" value="PRK11609.1"/>
    <property type="match status" value="1"/>
</dbReference>
<dbReference type="Proteomes" id="UP001336250">
    <property type="component" value="Unassembled WGS sequence"/>
</dbReference>
<dbReference type="InterPro" id="IPR052347">
    <property type="entry name" value="Isochorismatase_Nicotinamidase"/>
</dbReference>
<comment type="caution">
    <text evidence="10">The sequence shown here is derived from an EMBL/GenBank/DDBJ whole genome shotgun (WGS) entry which is preliminary data.</text>
</comment>
<gene>
    <name evidence="10" type="primary">pncA</name>
    <name evidence="10" type="ORF">V4F39_13750</name>
</gene>
<comment type="pathway">
    <text evidence="5">Cofactor biosynthesis; nicotinate biosynthesis; nicotinate from nicotinamide: step 1/1.</text>
</comment>
<dbReference type="InterPro" id="IPR000868">
    <property type="entry name" value="Isochorismatase-like_dom"/>
</dbReference>
<protein>
    <recommendedName>
        <fullName evidence="8">Nicotinamidase</fullName>
        <ecNumber evidence="6">3.5.1.19</ecNumber>
    </recommendedName>
    <alternativeName>
        <fullName evidence="7">Nicotinamide deamidase</fullName>
    </alternativeName>
</protein>
<dbReference type="InterPro" id="IPR006311">
    <property type="entry name" value="TAT_signal"/>
</dbReference>
<keyword evidence="2" id="KW-0662">Pyridine nucleotide biosynthesis</keyword>
<reference evidence="10 11" key="1">
    <citation type="submission" date="2024-02" db="EMBL/GenBank/DDBJ databases">
        <title>Genome sequence of Aquincola sp. MAHUQ-54.</title>
        <authorList>
            <person name="Huq M.A."/>
        </authorList>
    </citation>
    <scope>NUCLEOTIDE SEQUENCE [LARGE SCALE GENOMIC DNA]</scope>
    <source>
        <strain evidence="10 11">MAHUQ-54</strain>
    </source>
</reference>
<keyword evidence="3" id="KW-0479">Metal-binding</keyword>
<evidence type="ECO:0000256" key="6">
    <source>
        <dbReference type="ARBA" id="ARBA00039017"/>
    </source>
</evidence>
<dbReference type="GO" id="GO:0019363">
    <property type="term" value="P:pyridine nucleotide biosynthetic process"/>
    <property type="evidence" value="ECO:0007669"/>
    <property type="project" value="UniProtKB-KW"/>
</dbReference>
<evidence type="ECO:0000259" key="9">
    <source>
        <dbReference type="Pfam" id="PF00857"/>
    </source>
</evidence>
<dbReference type="EMBL" id="JAZIBG010000028">
    <property type="protein sequence ID" value="MEF7614981.1"/>
    <property type="molecule type" value="Genomic_DNA"/>
</dbReference>
<dbReference type="SUPFAM" id="SSF52499">
    <property type="entry name" value="Isochorismatase-like hydrolases"/>
    <property type="match status" value="1"/>
</dbReference>
<comment type="similarity">
    <text evidence="1">Belongs to the isochorismatase family.</text>
</comment>
<dbReference type="GO" id="GO:0008936">
    <property type="term" value="F:nicotinamidase activity"/>
    <property type="evidence" value="ECO:0007669"/>
    <property type="project" value="UniProtKB-EC"/>
</dbReference>
<organism evidence="10 11">
    <name type="scientific">Aquincola agrisoli</name>
    <dbReference type="NCBI Taxonomy" id="3119538"/>
    <lineage>
        <taxon>Bacteria</taxon>
        <taxon>Pseudomonadati</taxon>
        <taxon>Pseudomonadota</taxon>
        <taxon>Betaproteobacteria</taxon>
        <taxon>Burkholderiales</taxon>
        <taxon>Sphaerotilaceae</taxon>
        <taxon>Aquincola</taxon>
    </lineage>
</organism>
<evidence type="ECO:0000256" key="3">
    <source>
        <dbReference type="ARBA" id="ARBA00022723"/>
    </source>
</evidence>
<dbReference type="InterPro" id="IPR036380">
    <property type="entry name" value="Isochorismatase-like_sf"/>
</dbReference>
<evidence type="ECO:0000256" key="7">
    <source>
        <dbReference type="ARBA" id="ARBA00043224"/>
    </source>
</evidence>
<dbReference type="FunFam" id="3.40.50.850:FF:000006">
    <property type="entry name" value="Bifunctional pyrazinamidase/nicotinamidase"/>
    <property type="match status" value="1"/>
</dbReference>
<dbReference type="PANTHER" id="PTHR11080:SF2">
    <property type="entry name" value="LD05707P"/>
    <property type="match status" value="1"/>
</dbReference>
<dbReference type="Gene3D" id="3.40.50.850">
    <property type="entry name" value="Isochorismatase-like"/>
    <property type="match status" value="1"/>
</dbReference>
<keyword evidence="11" id="KW-1185">Reference proteome</keyword>
<keyword evidence="4 10" id="KW-0378">Hydrolase</keyword>
<evidence type="ECO:0000256" key="4">
    <source>
        <dbReference type="ARBA" id="ARBA00022801"/>
    </source>
</evidence>
<evidence type="ECO:0000313" key="11">
    <source>
        <dbReference type="Proteomes" id="UP001336250"/>
    </source>
</evidence>
<sequence>MTTSPATESSSLASSALVPSAECRTAARRRFLLQSSAGLLASAAAPWTFAAPPIKPDSKSALIVVDVQNCFVPGGTLPVKGGDEVVPVINRIAPAFVNIVVTQDWHTPGHASFASSHGGKKPFETTVLKYGGQVLWPDHCVQGTEDAALHKGLLLPTAQLIIRKGFNQGVDSYSAFEEADRKTVTGLAGYLKARGIQTVYVTGLATDFCVAWTAMDARKAGFNAYVIEDATRAIDLNGSLAAAWKQMAAKGVKRIQSADIAAA</sequence>
<dbReference type="Pfam" id="PF00857">
    <property type="entry name" value="Isochorismatase"/>
    <property type="match status" value="1"/>
</dbReference>
<evidence type="ECO:0000256" key="5">
    <source>
        <dbReference type="ARBA" id="ARBA00037900"/>
    </source>
</evidence>
<dbReference type="PROSITE" id="PS51318">
    <property type="entry name" value="TAT"/>
    <property type="match status" value="1"/>
</dbReference>
<dbReference type="RefSeq" id="WP_332290078.1">
    <property type="nucleotide sequence ID" value="NZ_JAZIBG010000028.1"/>
</dbReference>
<name>A0AAW9Q5A9_9BURK</name>
<accession>A0AAW9Q5A9</accession>